<evidence type="ECO:0000259" key="1">
    <source>
        <dbReference type="SMART" id="SM00860"/>
    </source>
</evidence>
<organism evidence="2 3">
    <name type="scientific">Streptomyces sannanensis</name>
    <dbReference type="NCBI Taxonomy" id="285536"/>
    <lineage>
        <taxon>Bacteria</taxon>
        <taxon>Bacillati</taxon>
        <taxon>Actinomycetota</taxon>
        <taxon>Actinomycetes</taxon>
        <taxon>Kitasatosporales</taxon>
        <taxon>Streptomycetaceae</taxon>
        <taxon>Streptomyces</taxon>
    </lineage>
</organism>
<sequence>MSYLMAMVRAMTGNQIRAEQALVAWARIEMWLKEHAPRTFQRLPAPATEGELRSLEQGLDLTVPADVRAFYLVRNGTGPVLDFDWPTSRDAPEPTGYFLPDGEGVGPLENLGAWFEGPVAAARLDDEPGQRYLPITTIDPDGFYGSFVDCTPGQGYGLLGDYAEAEIPNPGEATFAAYLTAVANALCEGRGFGDDAAPRVIDGRLDWR</sequence>
<evidence type="ECO:0000313" key="2">
    <source>
        <dbReference type="EMBL" id="GAA3377518.1"/>
    </source>
</evidence>
<protein>
    <recommendedName>
        <fullName evidence="1">Knr4/Smi1-like domain-containing protein</fullName>
    </recommendedName>
</protein>
<name>A0ABP6SI53_9ACTN</name>
<dbReference type="EMBL" id="BAAAYL010000001">
    <property type="protein sequence ID" value="GAA3377518.1"/>
    <property type="molecule type" value="Genomic_DNA"/>
</dbReference>
<proteinExistence type="predicted"/>
<comment type="caution">
    <text evidence="2">The sequence shown here is derived from an EMBL/GenBank/DDBJ whole genome shotgun (WGS) entry which is preliminary data.</text>
</comment>
<dbReference type="Proteomes" id="UP001499990">
    <property type="component" value="Unassembled WGS sequence"/>
</dbReference>
<gene>
    <name evidence="2" type="ORF">GCM10020367_53490</name>
</gene>
<accession>A0ABP6SI53</accession>
<feature type="domain" description="Knr4/Smi1-like" evidence="1">
    <location>
        <begin position="46"/>
        <end position="181"/>
    </location>
</feature>
<dbReference type="SMART" id="SM00860">
    <property type="entry name" value="SMI1_KNR4"/>
    <property type="match status" value="1"/>
</dbReference>
<keyword evidence="3" id="KW-1185">Reference proteome</keyword>
<evidence type="ECO:0000313" key="3">
    <source>
        <dbReference type="Proteomes" id="UP001499990"/>
    </source>
</evidence>
<reference evidence="3" key="1">
    <citation type="journal article" date="2019" name="Int. J. Syst. Evol. Microbiol.">
        <title>The Global Catalogue of Microorganisms (GCM) 10K type strain sequencing project: providing services to taxonomists for standard genome sequencing and annotation.</title>
        <authorList>
            <consortium name="The Broad Institute Genomics Platform"/>
            <consortium name="The Broad Institute Genome Sequencing Center for Infectious Disease"/>
            <person name="Wu L."/>
            <person name="Ma J."/>
        </authorList>
    </citation>
    <scope>NUCLEOTIDE SEQUENCE [LARGE SCALE GENOMIC DNA]</scope>
    <source>
        <strain evidence="3">JCM 9651</strain>
    </source>
</reference>
<dbReference type="InterPro" id="IPR018958">
    <property type="entry name" value="Knr4/Smi1-like_dom"/>
</dbReference>